<proteinExistence type="predicted"/>
<organism evidence="3 4">
    <name type="scientific">Prunus persica</name>
    <name type="common">Peach</name>
    <name type="synonym">Amygdalus persica</name>
    <dbReference type="NCBI Taxonomy" id="3760"/>
    <lineage>
        <taxon>Eukaryota</taxon>
        <taxon>Viridiplantae</taxon>
        <taxon>Streptophyta</taxon>
        <taxon>Embryophyta</taxon>
        <taxon>Tracheophyta</taxon>
        <taxon>Spermatophyta</taxon>
        <taxon>Magnoliopsida</taxon>
        <taxon>eudicotyledons</taxon>
        <taxon>Gunneridae</taxon>
        <taxon>Pentapetalae</taxon>
        <taxon>rosids</taxon>
        <taxon>fabids</taxon>
        <taxon>Rosales</taxon>
        <taxon>Rosaceae</taxon>
        <taxon>Amygdaloideae</taxon>
        <taxon>Amygdaleae</taxon>
        <taxon>Prunus</taxon>
    </lineage>
</organism>
<name>A0A251P0F0_PRUPE</name>
<dbReference type="AlphaFoldDB" id="A0A251P0F0"/>
<keyword evidence="1" id="KW-0175">Coiled coil</keyword>
<reference evidence="3 4" key="1">
    <citation type="journal article" date="2013" name="Nat. Genet.">
        <title>The high-quality draft genome of peach (Prunus persica) identifies unique patterns of genetic diversity, domestication and genome evolution.</title>
        <authorList>
            <consortium name="International Peach Genome Initiative"/>
            <person name="Verde I."/>
            <person name="Abbott A.G."/>
            <person name="Scalabrin S."/>
            <person name="Jung S."/>
            <person name="Shu S."/>
            <person name="Marroni F."/>
            <person name="Zhebentyayeva T."/>
            <person name="Dettori M.T."/>
            <person name="Grimwood J."/>
            <person name="Cattonaro F."/>
            <person name="Zuccolo A."/>
            <person name="Rossini L."/>
            <person name="Jenkins J."/>
            <person name="Vendramin E."/>
            <person name="Meisel L.A."/>
            <person name="Decroocq V."/>
            <person name="Sosinski B."/>
            <person name="Prochnik S."/>
            <person name="Mitros T."/>
            <person name="Policriti A."/>
            <person name="Cipriani G."/>
            <person name="Dondini L."/>
            <person name="Ficklin S."/>
            <person name="Goodstein D.M."/>
            <person name="Xuan P."/>
            <person name="Del Fabbro C."/>
            <person name="Aramini V."/>
            <person name="Copetti D."/>
            <person name="Gonzalez S."/>
            <person name="Horner D.S."/>
            <person name="Falchi R."/>
            <person name="Lucas S."/>
            <person name="Mica E."/>
            <person name="Maldonado J."/>
            <person name="Lazzari B."/>
            <person name="Bielenberg D."/>
            <person name="Pirona R."/>
            <person name="Miculan M."/>
            <person name="Barakat A."/>
            <person name="Testolin R."/>
            <person name="Stella A."/>
            <person name="Tartarini S."/>
            <person name="Tonutti P."/>
            <person name="Arus P."/>
            <person name="Orellana A."/>
            <person name="Wells C."/>
            <person name="Main D."/>
            <person name="Vizzotto G."/>
            <person name="Silva H."/>
            <person name="Salamini F."/>
            <person name="Schmutz J."/>
            <person name="Morgante M."/>
            <person name="Rokhsar D.S."/>
        </authorList>
    </citation>
    <scope>NUCLEOTIDE SEQUENCE [LARGE SCALE GENOMIC DNA]</scope>
    <source>
        <strain evidence="4">cv. Nemared</strain>
    </source>
</reference>
<evidence type="ECO:0000313" key="4">
    <source>
        <dbReference type="Proteomes" id="UP000006882"/>
    </source>
</evidence>
<evidence type="ECO:0000313" key="3">
    <source>
        <dbReference type="EMBL" id="ONI05063.1"/>
    </source>
</evidence>
<evidence type="ECO:0000256" key="1">
    <source>
        <dbReference type="SAM" id="Coils"/>
    </source>
</evidence>
<gene>
    <name evidence="3" type="ORF">PRUPE_6G354400</name>
</gene>
<evidence type="ECO:0000256" key="2">
    <source>
        <dbReference type="SAM" id="MobiDB-lite"/>
    </source>
</evidence>
<dbReference type="Gramene" id="ONI05063">
    <property type="protein sequence ID" value="ONI05063"/>
    <property type="gene ID" value="PRUPE_6G354400"/>
</dbReference>
<protein>
    <submittedName>
        <fullName evidence="3">Uncharacterized protein</fullName>
    </submittedName>
</protein>
<dbReference type="EMBL" id="CM007656">
    <property type="protein sequence ID" value="ONI05063.1"/>
    <property type="molecule type" value="Genomic_DNA"/>
</dbReference>
<feature type="coiled-coil region" evidence="1">
    <location>
        <begin position="7"/>
        <end position="34"/>
    </location>
</feature>
<keyword evidence="4" id="KW-1185">Reference proteome</keyword>
<feature type="compositionally biased region" description="Gly residues" evidence="2">
    <location>
        <begin position="124"/>
        <end position="133"/>
    </location>
</feature>
<dbReference type="Proteomes" id="UP000006882">
    <property type="component" value="Chromosome G6"/>
</dbReference>
<sequence>MVVHKSLQRLRLYMDAVNERNQREENKIANEIGECYPIMSISNVKEMFAVITLRKSKKWRGSVSIIAEVTPDEREKIRKLAKASNIGIINDNEASRSGKGEGGSKSGSGQGDGGSGNGSEAPQGGKGGGGGGTKTRCYGLFTCFGF</sequence>
<accession>A0A251P0F0</accession>
<feature type="compositionally biased region" description="Gly residues" evidence="2">
    <location>
        <begin position="100"/>
        <end position="117"/>
    </location>
</feature>
<feature type="region of interest" description="Disordered" evidence="2">
    <location>
        <begin position="91"/>
        <end position="134"/>
    </location>
</feature>